<evidence type="ECO:0000256" key="1">
    <source>
        <dbReference type="ARBA" id="ARBA00004604"/>
    </source>
</evidence>
<evidence type="ECO:0000256" key="6">
    <source>
        <dbReference type="SAM" id="MobiDB-lite"/>
    </source>
</evidence>
<dbReference type="PANTHER" id="PTHR12838:SF0">
    <property type="entry name" value="U3 SMALL NUCLEOLAR RNA-ASSOCIATED PROTEIN 11-RELATED"/>
    <property type="match status" value="1"/>
</dbReference>
<feature type="region of interest" description="Disordered" evidence="6">
    <location>
        <begin position="1"/>
        <end position="27"/>
    </location>
</feature>
<keyword evidence="4 5" id="KW-0539">Nucleus</keyword>
<feature type="region of interest" description="Disordered" evidence="6">
    <location>
        <begin position="124"/>
        <end position="165"/>
    </location>
</feature>
<feature type="compositionally biased region" description="Basic residues" evidence="6">
    <location>
        <begin position="1"/>
        <end position="13"/>
    </location>
</feature>
<organism evidence="7 8">
    <name type="scientific">Anaeramoeba flamelloides</name>
    <dbReference type="NCBI Taxonomy" id="1746091"/>
    <lineage>
        <taxon>Eukaryota</taxon>
        <taxon>Metamonada</taxon>
        <taxon>Anaeramoebidae</taxon>
        <taxon>Anaeramoeba</taxon>
    </lineage>
</organism>
<comment type="subcellular location">
    <subcellularLocation>
        <location evidence="1 5">Nucleus</location>
        <location evidence="1 5">Nucleolus</location>
    </subcellularLocation>
</comment>
<evidence type="ECO:0000256" key="5">
    <source>
        <dbReference type="PIRNR" id="PIRNR015952"/>
    </source>
</evidence>
<accession>A0AAV7Y2X4</accession>
<dbReference type="InterPro" id="IPR007144">
    <property type="entry name" value="SSU_processome_Utp11"/>
</dbReference>
<dbReference type="GO" id="GO:0032040">
    <property type="term" value="C:small-subunit processome"/>
    <property type="evidence" value="ECO:0007669"/>
    <property type="project" value="UniProtKB-UniRule"/>
</dbReference>
<dbReference type="EMBL" id="JANTQA010000075">
    <property type="protein sequence ID" value="KAJ3424103.1"/>
    <property type="molecule type" value="Genomic_DNA"/>
</dbReference>
<evidence type="ECO:0000313" key="7">
    <source>
        <dbReference type="EMBL" id="KAJ3424103.1"/>
    </source>
</evidence>
<comment type="caution">
    <text evidence="7">The sequence shown here is derived from an EMBL/GenBank/DDBJ whole genome shotgun (WGS) entry which is preliminary data.</text>
</comment>
<proteinExistence type="inferred from homology"/>
<evidence type="ECO:0000256" key="2">
    <source>
        <dbReference type="ARBA" id="ARBA00008105"/>
    </source>
</evidence>
<dbReference type="PIRSF" id="PIRSF015952">
    <property type="entry name" value="U3snoRNP11"/>
    <property type="match status" value="1"/>
</dbReference>
<feature type="compositionally biased region" description="Basic residues" evidence="6">
    <location>
        <begin position="152"/>
        <end position="165"/>
    </location>
</feature>
<dbReference type="Pfam" id="PF03998">
    <property type="entry name" value="Utp11"/>
    <property type="match status" value="1"/>
</dbReference>
<gene>
    <name evidence="7" type="ORF">M0812_29735</name>
</gene>
<evidence type="ECO:0000256" key="3">
    <source>
        <dbReference type="ARBA" id="ARBA00022552"/>
    </source>
</evidence>
<dbReference type="GO" id="GO:0006364">
    <property type="term" value="P:rRNA processing"/>
    <property type="evidence" value="ECO:0007669"/>
    <property type="project" value="UniProtKB-UniRule"/>
</dbReference>
<dbReference type="AlphaFoldDB" id="A0AAV7Y2X4"/>
<reference evidence="7" key="1">
    <citation type="submission" date="2022-08" db="EMBL/GenBank/DDBJ databases">
        <title>Novel sulphate-reducing endosymbionts in the free-living metamonad Anaeramoeba.</title>
        <authorList>
            <person name="Jerlstrom-Hultqvist J."/>
            <person name="Cepicka I."/>
            <person name="Gallot-Lavallee L."/>
            <person name="Salas-Leiva D."/>
            <person name="Curtis B.A."/>
            <person name="Zahonova K."/>
            <person name="Pipaliya S."/>
            <person name="Dacks J."/>
            <person name="Roger A.J."/>
        </authorList>
    </citation>
    <scope>NUCLEOTIDE SEQUENCE</scope>
    <source>
        <strain evidence="7">Busselton2</strain>
    </source>
</reference>
<comment type="similarity">
    <text evidence="2 5">Belongs to the UTP11 family.</text>
</comment>
<comment type="subunit">
    <text evidence="5">Component of the ribosomal small subunit (SSU) processome.</text>
</comment>
<evidence type="ECO:0000313" key="8">
    <source>
        <dbReference type="Proteomes" id="UP001146793"/>
    </source>
</evidence>
<dbReference type="PANTHER" id="PTHR12838">
    <property type="entry name" value="U3 SMALL NUCLEOLAR RNA-ASSOCIATED PROTEIN 11"/>
    <property type="match status" value="1"/>
</dbReference>
<sequence>MSKKGHFYIRTHKERSQPQSGKKLGFLEKKKDYLKRSRDHWNKEKKLRKLKNEATFRNPEEFYFGMENKVTKDGKHVTVKKHLTEEEKKLVATRRISYINLKITHEQKKIERLRTKLHFLISRDEEKGNGENNGEEEENEKRKRKFNELPRQKKGKKTKQKEKKPRHIIYVDSIEEAKNFDAAENFETIPELMNRAYNRPKLTNLQNQVVLGNLSKRKKIESLRKKKYQELKERIARLSRLKKIAATLETEKNLTQKGTRKRVKKATINHPEIYKWETERKK</sequence>
<protein>
    <recommendedName>
        <fullName evidence="5">U3 small nucleolar RNA-associated protein 11</fullName>
        <shortName evidence="5">U3 snoRNA-associated protein 11</shortName>
    </recommendedName>
</protein>
<dbReference type="Proteomes" id="UP001146793">
    <property type="component" value="Unassembled WGS sequence"/>
</dbReference>
<name>A0AAV7Y2X4_9EUKA</name>
<comment type="function">
    <text evidence="5">Involved in nucleolar processing of pre-18S ribosomal RNA.</text>
</comment>
<evidence type="ECO:0000256" key="4">
    <source>
        <dbReference type="ARBA" id="ARBA00023242"/>
    </source>
</evidence>
<keyword evidence="3 5" id="KW-0698">rRNA processing</keyword>